<evidence type="ECO:0000256" key="8">
    <source>
        <dbReference type="ARBA" id="ARBA00048090"/>
    </source>
</evidence>
<name>A0ABM0ZYZ0_APLCA</name>
<dbReference type="RefSeq" id="XP_012937428.2">
    <property type="nucleotide sequence ID" value="XM_013081974.2"/>
</dbReference>
<dbReference type="InterPro" id="IPR031322">
    <property type="entry name" value="Shikimate/glucono_kinase"/>
</dbReference>
<dbReference type="NCBIfam" id="TIGR01313">
    <property type="entry name" value="therm_gnt_kin"/>
    <property type="match status" value="1"/>
</dbReference>
<keyword evidence="5 9" id="KW-0547">Nucleotide-binding</keyword>
<evidence type="ECO:0000313" key="10">
    <source>
        <dbReference type="Proteomes" id="UP000694888"/>
    </source>
</evidence>
<dbReference type="GeneID" id="101855016"/>
<keyword evidence="10" id="KW-1185">Reference proteome</keyword>
<comment type="catalytic activity">
    <reaction evidence="8 9">
        <text>D-gluconate + ATP = 6-phospho-D-gluconate + ADP + H(+)</text>
        <dbReference type="Rhea" id="RHEA:19433"/>
        <dbReference type="ChEBI" id="CHEBI:15378"/>
        <dbReference type="ChEBI" id="CHEBI:18391"/>
        <dbReference type="ChEBI" id="CHEBI:30616"/>
        <dbReference type="ChEBI" id="CHEBI:58759"/>
        <dbReference type="ChEBI" id="CHEBI:456216"/>
        <dbReference type="EC" id="2.7.1.12"/>
    </reaction>
</comment>
<reference evidence="11" key="1">
    <citation type="submission" date="2025-08" db="UniProtKB">
        <authorList>
            <consortium name="RefSeq"/>
        </authorList>
    </citation>
    <scope>IDENTIFICATION</scope>
</reference>
<dbReference type="CDD" id="cd02021">
    <property type="entry name" value="GntK"/>
    <property type="match status" value="1"/>
</dbReference>
<comment type="similarity">
    <text evidence="2 9">Belongs to the gluconokinase GntK/GntV family.</text>
</comment>
<evidence type="ECO:0000313" key="11">
    <source>
        <dbReference type="RefSeq" id="XP_012937428.2"/>
    </source>
</evidence>
<gene>
    <name evidence="11" type="primary">LOC101855016</name>
</gene>
<keyword evidence="6 9" id="KW-0418">Kinase</keyword>
<protein>
    <recommendedName>
        <fullName evidence="3 9">Gluconokinase</fullName>
        <ecNumber evidence="3 9">2.7.1.12</ecNumber>
    </recommendedName>
</protein>
<dbReference type="Proteomes" id="UP000694888">
    <property type="component" value="Unplaced"/>
</dbReference>
<evidence type="ECO:0000256" key="4">
    <source>
        <dbReference type="ARBA" id="ARBA00022679"/>
    </source>
</evidence>
<sequence length="174" mass="19430">MVVLVIMGVSGSGKSSVAEKLAEKLSCSSKDADEFHSMENKKKMTEGTPLTDEDRLPWLLAIHAHIQSLHGQTGIVTCSALKKMYRKILLNGHDKSIPRHSDVLFFYLKGSYELLAERLSQRKNHFMPPSLLKSQLETLEEPDDSEKCLTLDISESLDSIVSRALHYLQSCGLS</sequence>
<keyword evidence="4 9" id="KW-0808">Transferase</keyword>
<organism evidence="10 11">
    <name type="scientific">Aplysia californica</name>
    <name type="common">California sea hare</name>
    <dbReference type="NCBI Taxonomy" id="6500"/>
    <lineage>
        <taxon>Eukaryota</taxon>
        <taxon>Metazoa</taxon>
        <taxon>Spiralia</taxon>
        <taxon>Lophotrochozoa</taxon>
        <taxon>Mollusca</taxon>
        <taxon>Gastropoda</taxon>
        <taxon>Heterobranchia</taxon>
        <taxon>Euthyneura</taxon>
        <taxon>Tectipleura</taxon>
        <taxon>Aplysiida</taxon>
        <taxon>Aplysioidea</taxon>
        <taxon>Aplysiidae</taxon>
        <taxon>Aplysia</taxon>
    </lineage>
</organism>
<dbReference type="PANTHER" id="PTHR43442">
    <property type="entry name" value="GLUCONOKINASE-RELATED"/>
    <property type="match status" value="1"/>
</dbReference>
<dbReference type="InterPro" id="IPR027417">
    <property type="entry name" value="P-loop_NTPase"/>
</dbReference>
<evidence type="ECO:0000256" key="1">
    <source>
        <dbReference type="ARBA" id="ARBA00004875"/>
    </source>
</evidence>
<keyword evidence="7 9" id="KW-0067">ATP-binding</keyword>
<evidence type="ECO:0000256" key="2">
    <source>
        <dbReference type="ARBA" id="ARBA00008420"/>
    </source>
</evidence>
<dbReference type="PANTHER" id="PTHR43442:SF3">
    <property type="entry name" value="GLUCONOKINASE-RELATED"/>
    <property type="match status" value="1"/>
</dbReference>
<evidence type="ECO:0000256" key="9">
    <source>
        <dbReference type="RuleBase" id="RU363066"/>
    </source>
</evidence>
<feature type="non-terminal residue" evidence="11">
    <location>
        <position position="174"/>
    </location>
</feature>
<dbReference type="InterPro" id="IPR006001">
    <property type="entry name" value="Therm_gnt_kin"/>
</dbReference>
<evidence type="ECO:0000256" key="7">
    <source>
        <dbReference type="ARBA" id="ARBA00022840"/>
    </source>
</evidence>
<dbReference type="Pfam" id="PF01202">
    <property type="entry name" value="SKI"/>
    <property type="match status" value="1"/>
</dbReference>
<dbReference type="EC" id="2.7.1.12" evidence="3 9"/>
<evidence type="ECO:0000256" key="6">
    <source>
        <dbReference type="ARBA" id="ARBA00022777"/>
    </source>
</evidence>
<evidence type="ECO:0000256" key="3">
    <source>
        <dbReference type="ARBA" id="ARBA00012054"/>
    </source>
</evidence>
<proteinExistence type="inferred from homology"/>
<comment type="pathway">
    <text evidence="1 9">Carbohydrate acid metabolism; D-gluconate degradation.</text>
</comment>
<accession>A0ABM0ZYZ0</accession>
<dbReference type="Gene3D" id="3.40.50.300">
    <property type="entry name" value="P-loop containing nucleotide triphosphate hydrolases"/>
    <property type="match status" value="1"/>
</dbReference>
<dbReference type="SUPFAM" id="SSF52540">
    <property type="entry name" value="P-loop containing nucleoside triphosphate hydrolases"/>
    <property type="match status" value="1"/>
</dbReference>
<evidence type="ECO:0000256" key="5">
    <source>
        <dbReference type="ARBA" id="ARBA00022741"/>
    </source>
</evidence>